<reference evidence="8 9" key="1">
    <citation type="journal article" date="2020" name="bioRxiv">
        <title>Sequence and annotation of 42 cannabis genomes reveals extensive copy number variation in cannabinoid synthesis and pathogen resistance genes.</title>
        <authorList>
            <person name="Mckernan K.J."/>
            <person name="Helbert Y."/>
            <person name="Kane L.T."/>
            <person name="Ebling H."/>
            <person name="Zhang L."/>
            <person name="Liu B."/>
            <person name="Eaton Z."/>
            <person name="Mclaughlin S."/>
            <person name="Kingan S."/>
            <person name="Baybayan P."/>
            <person name="Concepcion G."/>
            <person name="Jordan M."/>
            <person name="Riva A."/>
            <person name="Barbazuk W."/>
            <person name="Harkins T."/>
        </authorList>
    </citation>
    <scope>NUCLEOTIDE SEQUENCE [LARGE SCALE GENOMIC DNA]</scope>
    <source>
        <strain evidence="9">cv. Jamaican Lion 4</strain>
        <tissue evidence="8">Leaf</tissue>
    </source>
</reference>
<feature type="domain" description="Late embryogenesis abundant protein LEA-2 subgroup" evidence="7">
    <location>
        <begin position="139"/>
        <end position="241"/>
    </location>
</feature>
<evidence type="ECO:0000256" key="6">
    <source>
        <dbReference type="SAM" id="Phobius"/>
    </source>
</evidence>
<dbReference type="EMBL" id="JAATIQ010001110">
    <property type="protein sequence ID" value="KAF4346196.1"/>
    <property type="molecule type" value="Genomic_DNA"/>
</dbReference>
<keyword evidence="9" id="KW-1185">Reference proteome</keyword>
<evidence type="ECO:0000256" key="3">
    <source>
        <dbReference type="ARBA" id="ARBA00022989"/>
    </source>
</evidence>
<proteinExistence type="predicted"/>
<evidence type="ECO:0000256" key="1">
    <source>
        <dbReference type="ARBA" id="ARBA00004167"/>
    </source>
</evidence>
<gene>
    <name evidence="8" type="ORF">G4B88_018043</name>
</gene>
<dbReference type="SUPFAM" id="SSF117070">
    <property type="entry name" value="LEA14-like"/>
    <property type="match status" value="1"/>
</dbReference>
<evidence type="ECO:0000259" key="7">
    <source>
        <dbReference type="Pfam" id="PF03168"/>
    </source>
</evidence>
<name>A0A7J6DJV4_CANSA</name>
<evidence type="ECO:0000313" key="9">
    <source>
        <dbReference type="Proteomes" id="UP000583929"/>
    </source>
</evidence>
<dbReference type="PANTHER" id="PTHR31234:SF70">
    <property type="entry name" value="LATE EMBRYOGENESIS ABUNDANT PROTEIN LEA-2 SUBGROUP DOMAIN-CONTAINING PROTEIN"/>
    <property type="match status" value="1"/>
</dbReference>
<dbReference type="AlphaFoldDB" id="A0A7J6DJV4"/>
<keyword evidence="4 6" id="KW-0472">Membrane</keyword>
<dbReference type="GO" id="GO:0098542">
    <property type="term" value="P:defense response to other organism"/>
    <property type="evidence" value="ECO:0007669"/>
    <property type="project" value="InterPro"/>
</dbReference>
<dbReference type="InterPro" id="IPR044839">
    <property type="entry name" value="NDR1-like"/>
</dbReference>
<accession>A0A7J6DJV4</accession>
<keyword evidence="3 6" id="KW-1133">Transmembrane helix</keyword>
<comment type="caution">
    <text evidence="8">The sequence shown here is derived from an EMBL/GenBank/DDBJ whole genome shotgun (WGS) entry which is preliminary data.</text>
</comment>
<feature type="transmembrane region" description="Helical" evidence="6">
    <location>
        <begin position="79"/>
        <end position="105"/>
    </location>
</feature>
<comment type="subcellular location">
    <subcellularLocation>
        <location evidence="1">Membrane</location>
        <topology evidence="1">Single-pass membrane protein</topology>
    </subcellularLocation>
</comment>
<dbReference type="Proteomes" id="UP000583929">
    <property type="component" value="Unassembled WGS sequence"/>
</dbReference>
<feature type="region of interest" description="Disordered" evidence="5">
    <location>
        <begin position="1"/>
        <end position="39"/>
    </location>
</feature>
<sequence length="267" mass="29550">MADRIHPRDSPLTMSPNDSSEMPLKPLPPFSPEKPVPPPGTYVIQIPKDQVYRVPPPENSRRFQQYARRKAGRGWCRSCFCWFLLLLAVFVVLIGITGAVLYLVFKPESPKYNVTSFAIKGINVSSPTPTISPVIDVSVRAENPNDKVGIYYGKDSSASVYYSDILLGNGAIPAFYQPSNNVTVLKAALKGPAIDLTSSVLKALRNGEKKGKVPLKLTVEVPVKLKLGSVKTWTLSVKVRCVVTVDKLTTKAKIVSKDCDYSWKPWW</sequence>
<protein>
    <recommendedName>
        <fullName evidence="7">Late embryogenesis abundant protein LEA-2 subgroup domain-containing protein</fullName>
    </recommendedName>
</protein>
<keyword evidence="2 6" id="KW-0812">Transmembrane</keyword>
<evidence type="ECO:0000256" key="4">
    <source>
        <dbReference type="ARBA" id="ARBA00023136"/>
    </source>
</evidence>
<dbReference type="InterPro" id="IPR004864">
    <property type="entry name" value="LEA_2"/>
</dbReference>
<feature type="compositionally biased region" description="Pro residues" evidence="5">
    <location>
        <begin position="25"/>
        <end position="39"/>
    </location>
</feature>
<evidence type="ECO:0000313" key="8">
    <source>
        <dbReference type="EMBL" id="KAF4346196.1"/>
    </source>
</evidence>
<organism evidence="8 9">
    <name type="scientific">Cannabis sativa</name>
    <name type="common">Hemp</name>
    <name type="synonym">Marijuana</name>
    <dbReference type="NCBI Taxonomy" id="3483"/>
    <lineage>
        <taxon>Eukaryota</taxon>
        <taxon>Viridiplantae</taxon>
        <taxon>Streptophyta</taxon>
        <taxon>Embryophyta</taxon>
        <taxon>Tracheophyta</taxon>
        <taxon>Spermatophyta</taxon>
        <taxon>Magnoliopsida</taxon>
        <taxon>eudicotyledons</taxon>
        <taxon>Gunneridae</taxon>
        <taxon>Pentapetalae</taxon>
        <taxon>rosids</taxon>
        <taxon>fabids</taxon>
        <taxon>Rosales</taxon>
        <taxon>Cannabaceae</taxon>
        <taxon>Cannabis</taxon>
    </lineage>
</organism>
<evidence type="ECO:0000256" key="2">
    <source>
        <dbReference type="ARBA" id="ARBA00022692"/>
    </source>
</evidence>
<dbReference type="Pfam" id="PF03168">
    <property type="entry name" value="LEA_2"/>
    <property type="match status" value="1"/>
</dbReference>
<dbReference type="GO" id="GO:0005886">
    <property type="term" value="C:plasma membrane"/>
    <property type="evidence" value="ECO:0007669"/>
    <property type="project" value="TreeGrafter"/>
</dbReference>
<evidence type="ECO:0000256" key="5">
    <source>
        <dbReference type="SAM" id="MobiDB-lite"/>
    </source>
</evidence>
<dbReference type="PANTHER" id="PTHR31234">
    <property type="entry name" value="LATE EMBRYOGENESIS ABUNDANT (LEA) HYDROXYPROLINE-RICH GLYCOPROTEIN FAMILY"/>
    <property type="match status" value="1"/>
</dbReference>